<evidence type="ECO:0000256" key="1">
    <source>
        <dbReference type="SAM" id="MobiDB-lite"/>
    </source>
</evidence>
<comment type="caution">
    <text evidence="2">The sequence shown here is derived from an EMBL/GenBank/DDBJ whole genome shotgun (WGS) entry which is preliminary data.</text>
</comment>
<gene>
    <name evidence="2" type="ORF">SDC9_199495</name>
</gene>
<name>A0A645IKK9_9ZZZZ</name>
<proteinExistence type="predicted"/>
<evidence type="ECO:0000313" key="2">
    <source>
        <dbReference type="EMBL" id="MPN51845.1"/>
    </source>
</evidence>
<dbReference type="AlphaFoldDB" id="A0A645IKK9"/>
<dbReference type="EMBL" id="VSSQ01117367">
    <property type="protein sequence ID" value="MPN51845.1"/>
    <property type="molecule type" value="Genomic_DNA"/>
</dbReference>
<accession>A0A645IKK9</accession>
<protein>
    <submittedName>
        <fullName evidence="2">Uncharacterized protein</fullName>
    </submittedName>
</protein>
<organism evidence="2">
    <name type="scientific">bioreactor metagenome</name>
    <dbReference type="NCBI Taxonomy" id="1076179"/>
    <lineage>
        <taxon>unclassified sequences</taxon>
        <taxon>metagenomes</taxon>
        <taxon>ecological metagenomes</taxon>
    </lineage>
</organism>
<reference evidence="2" key="1">
    <citation type="submission" date="2019-08" db="EMBL/GenBank/DDBJ databases">
        <authorList>
            <person name="Kucharzyk K."/>
            <person name="Murdoch R.W."/>
            <person name="Higgins S."/>
            <person name="Loffler F."/>
        </authorList>
    </citation>
    <scope>NUCLEOTIDE SEQUENCE</scope>
</reference>
<sequence>MLHDVVVVLNDLGLVSQFGGLGSGGVGHRLEVGVRMAGRDDHDQIRRESGGGHSEDE</sequence>
<feature type="region of interest" description="Disordered" evidence="1">
    <location>
        <begin position="37"/>
        <end position="57"/>
    </location>
</feature>